<dbReference type="PANTHER" id="PTHR35371:SF1">
    <property type="entry name" value="BLR7753 PROTEIN"/>
    <property type="match status" value="1"/>
</dbReference>
<evidence type="ECO:0000256" key="4">
    <source>
        <dbReference type="ARBA" id="ARBA00023136"/>
    </source>
</evidence>
<dbReference type="InterPro" id="IPR001129">
    <property type="entry name" value="Membr-assoc_MAPEG"/>
</dbReference>
<dbReference type="Gene3D" id="1.20.120.550">
    <property type="entry name" value="Membrane associated eicosanoid/glutathione metabolism-like domain"/>
    <property type="match status" value="1"/>
</dbReference>
<evidence type="ECO:0000256" key="5">
    <source>
        <dbReference type="SAM" id="Phobius"/>
    </source>
</evidence>
<comment type="caution">
    <text evidence="6">The sequence shown here is derived from an EMBL/GenBank/DDBJ whole genome shotgun (WGS) entry which is preliminary data.</text>
</comment>
<keyword evidence="3 5" id="KW-1133">Transmembrane helix</keyword>
<keyword evidence="4 5" id="KW-0472">Membrane</keyword>
<evidence type="ECO:0000313" key="6">
    <source>
        <dbReference type="EMBL" id="OIQ98734.1"/>
    </source>
</evidence>
<dbReference type="GO" id="GO:0016020">
    <property type="term" value="C:membrane"/>
    <property type="evidence" value="ECO:0007669"/>
    <property type="project" value="UniProtKB-SubCell"/>
</dbReference>
<dbReference type="AlphaFoldDB" id="A0A1J5RRY2"/>
<feature type="transmembrane region" description="Helical" evidence="5">
    <location>
        <begin position="78"/>
        <end position="96"/>
    </location>
</feature>
<dbReference type="SUPFAM" id="SSF161084">
    <property type="entry name" value="MAPEG domain-like"/>
    <property type="match status" value="1"/>
</dbReference>
<dbReference type="EMBL" id="MLJW01000115">
    <property type="protein sequence ID" value="OIQ98734.1"/>
    <property type="molecule type" value="Genomic_DNA"/>
</dbReference>
<evidence type="ECO:0000256" key="1">
    <source>
        <dbReference type="ARBA" id="ARBA00004370"/>
    </source>
</evidence>
<gene>
    <name evidence="6" type="ORF">GALL_192350</name>
</gene>
<organism evidence="6">
    <name type="scientific">mine drainage metagenome</name>
    <dbReference type="NCBI Taxonomy" id="410659"/>
    <lineage>
        <taxon>unclassified sequences</taxon>
        <taxon>metagenomes</taxon>
        <taxon>ecological metagenomes</taxon>
    </lineage>
</organism>
<comment type="subcellular location">
    <subcellularLocation>
        <location evidence="1">Membrane</location>
    </subcellularLocation>
</comment>
<feature type="transmembrane region" description="Helical" evidence="5">
    <location>
        <begin position="103"/>
        <end position="121"/>
    </location>
</feature>
<evidence type="ECO:0000256" key="3">
    <source>
        <dbReference type="ARBA" id="ARBA00022989"/>
    </source>
</evidence>
<proteinExistence type="predicted"/>
<dbReference type="InterPro" id="IPR023352">
    <property type="entry name" value="MAPEG-like_dom_sf"/>
</dbReference>
<keyword evidence="2 5" id="KW-0812">Transmembrane</keyword>
<protein>
    <submittedName>
        <fullName evidence="6">MAPEG family protein</fullName>
    </submittedName>
</protein>
<reference evidence="6" key="1">
    <citation type="submission" date="2016-10" db="EMBL/GenBank/DDBJ databases">
        <title>Sequence of Gallionella enrichment culture.</title>
        <authorList>
            <person name="Poehlein A."/>
            <person name="Muehling M."/>
            <person name="Daniel R."/>
        </authorList>
    </citation>
    <scope>NUCLEOTIDE SEQUENCE</scope>
</reference>
<sequence>MTIALWCVLIAALLPYVWGSLSKSGGSYDNARPRLQQKTGWRQRADWAQQNSWEAFAPFAAAVLIAHWTHARQPTVDLLAGLFIVFRIGHGIAYLADRASLRSLAWSAGFCCVLGLFVAAAQA</sequence>
<evidence type="ECO:0000256" key="2">
    <source>
        <dbReference type="ARBA" id="ARBA00022692"/>
    </source>
</evidence>
<accession>A0A1J5RRY2</accession>
<dbReference type="PANTHER" id="PTHR35371">
    <property type="entry name" value="INNER MEMBRANE PROTEIN"/>
    <property type="match status" value="1"/>
</dbReference>
<name>A0A1J5RRY2_9ZZZZ</name>
<dbReference type="Pfam" id="PF01124">
    <property type="entry name" value="MAPEG"/>
    <property type="match status" value="1"/>
</dbReference>